<evidence type="ECO:0000256" key="2">
    <source>
        <dbReference type="ARBA" id="ARBA00023117"/>
    </source>
</evidence>
<dbReference type="Proteomes" id="UP000009168">
    <property type="component" value="Unassembled WGS sequence"/>
</dbReference>
<dbReference type="InterPro" id="IPR038336">
    <property type="entry name" value="NET_sf"/>
</dbReference>
<feature type="region of interest" description="Disordered" evidence="5">
    <location>
        <begin position="62"/>
        <end position="87"/>
    </location>
</feature>
<dbReference type="EMBL" id="GG662504">
    <property type="protein sequence ID" value="EWS72348.1"/>
    <property type="molecule type" value="Genomic_DNA"/>
</dbReference>
<dbReference type="Gene3D" id="1.20.920.10">
    <property type="entry name" value="Bromodomain-like"/>
    <property type="match status" value="1"/>
</dbReference>
<evidence type="ECO:0000256" key="4">
    <source>
        <dbReference type="PROSITE-ProRule" id="PRU00035"/>
    </source>
</evidence>
<gene>
    <name evidence="8" type="ORF">TTHERM_000446029</name>
</gene>
<name>W7X7I9_TETTS</name>
<dbReference type="STRING" id="312017.W7X7I9"/>
<dbReference type="SMART" id="SM00297">
    <property type="entry name" value="BROMO"/>
    <property type="match status" value="1"/>
</dbReference>
<dbReference type="PROSITE" id="PS50014">
    <property type="entry name" value="BROMODOMAIN_2"/>
    <property type="match status" value="1"/>
</dbReference>
<dbReference type="PROSITE" id="PS00633">
    <property type="entry name" value="BROMODOMAIN_1"/>
    <property type="match status" value="1"/>
</dbReference>
<dbReference type="InterPro" id="IPR001487">
    <property type="entry name" value="Bromodomain"/>
</dbReference>
<dbReference type="InterPro" id="IPR018359">
    <property type="entry name" value="Bromodomain_CS"/>
</dbReference>
<feature type="compositionally biased region" description="Low complexity" evidence="5">
    <location>
        <begin position="112"/>
        <end position="132"/>
    </location>
</feature>
<feature type="compositionally biased region" description="Basic and acidic residues" evidence="5">
    <location>
        <begin position="272"/>
        <end position="286"/>
    </location>
</feature>
<evidence type="ECO:0000256" key="1">
    <source>
        <dbReference type="ARBA" id="ARBA00023015"/>
    </source>
</evidence>
<dbReference type="CDD" id="cd04369">
    <property type="entry name" value="Bromodomain"/>
    <property type="match status" value="1"/>
</dbReference>
<dbReference type="SUPFAM" id="SSF47370">
    <property type="entry name" value="Bromodomain"/>
    <property type="match status" value="1"/>
</dbReference>
<dbReference type="AlphaFoldDB" id="W7X7I9"/>
<dbReference type="Gene3D" id="1.20.1270.220">
    <property type="match status" value="1"/>
</dbReference>
<accession>W7X7I9</accession>
<organism evidence="8 9">
    <name type="scientific">Tetrahymena thermophila (strain SB210)</name>
    <dbReference type="NCBI Taxonomy" id="312017"/>
    <lineage>
        <taxon>Eukaryota</taxon>
        <taxon>Sar</taxon>
        <taxon>Alveolata</taxon>
        <taxon>Ciliophora</taxon>
        <taxon>Intramacronucleata</taxon>
        <taxon>Oligohymenophorea</taxon>
        <taxon>Hymenostomatida</taxon>
        <taxon>Tetrahymenina</taxon>
        <taxon>Tetrahymenidae</taxon>
        <taxon>Tetrahymena</taxon>
    </lineage>
</organism>
<feature type="compositionally biased region" description="Polar residues" evidence="5">
    <location>
        <begin position="62"/>
        <end position="80"/>
    </location>
</feature>
<keyword evidence="9" id="KW-1185">Reference proteome</keyword>
<evidence type="ECO:0000313" key="9">
    <source>
        <dbReference type="Proteomes" id="UP000009168"/>
    </source>
</evidence>
<dbReference type="InParanoid" id="W7X7I9"/>
<protein>
    <submittedName>
        <fullName evidence="8">Bromodomain domain protein</fullName>
    </submittedName>
</protein>
<feature type="region of interest" description="Disordered" evidence="5">
    <location>
        <begin position="650"/>
        <end position="678"/>
    </location>
</feature>
<keyword evidence="3" id="KW-0804">Transcription</keyword>
<reference evidence="9" key="1">
    <citation type="journal article" date="2006" name="PLoS Biol.">
        <title>Macronuclear genome sequence of the ciliate Tetrahymena thermophila, a model eukaryote.</title>
        <authorList>
            <person name="Eisen J.A."/>
            <person name="Coyne R.S."/>
            <person name="Wu M."/>
            <person name="Wu D."/>
            <person name="Thiagarajan M."/>
            <person name="Wortman J.R."/>
            <person name="Badger J.H."/>
            <person name="Ren Q."/>
            <person name="Amedeo P."/>
            <person name="Jones K.M."/>
            <person name="Tallon L.J."/>
            <person name="Delcher A.L."/>
            <person name="Salzberg S.L."/>
            <person name="Silva J.C."/>
            <person name="Haas B.J."/>
            <person name="Majoros W.H."/>
            <person name="Farzad M."/>
            <person name="Carlton J.M."/>
            <person name="Smith R.K. Jr."/>
            <person name="Garg J."/>
            <person name="Pearlman R.E."/>
            <person name="Karrer K.M."/>
            <person name="Sun L."/>
            <person name="Manning G."/>
            <person name="Elde N.C."/>
            <person name="Turkewitz A.P."/>
            <person name="Asai D.J."/>
            <person name="Wilkes D.E."/>
            <person name="Wang Y."/>
            <person name="Cai H."/>
            <person name="Collins K."/>
            <person name="Stewart B.A."/>
            <person name="Lee S.R."/>
            <person name="Wilamowska K."/>
            <person name="Weinberg Z."/>
            <person name="Ruzzo W.L."/>
            <person name="Wloga D."/>
            <person name="Gaertig J."/>
            <person name="Frankel J."/>
            <person name="Tsao C.-C."/>
            <person name="Gorovsky M.A."/>
            <person name="Keeling P.J."/>
            <person name="Waller R.F."/>
            <person name="Patron N.J."/>
            <person name="Cherry J.M."/>
            <person name="Stover N.A."/>
            <person name="Krieger C.J."/>
            <person name="del Toro C."/>
            <person name="Ryder H.F."/>
            <person name="Williamson S.C."/>
            <person name="Barbeau R.A."/>
            <person name="Hamilton E.P."/>
            <person name="Orias E."/>
        </authorList>
    </citation>
    <scope>NUCLEOTIDE SEQUENCE [LARGE SCALE GENOMIC DNA]</scope>
    <source>
        <strain evidence="9">SB210</strain>
    </source>
</reference>
<feature type="region of interest" description="Disordered" evidence="5">
    <location>
        <begin position="109"/>
        <end position="138"/>
    </location>
</feature>
<dbReference type="Pfam" id="PF17035">
    <property type="entry name" value="BET"/>
    <property type="match status" value="1"/>
</dbReference>
<feature type="compositionally biased region" description="Acidic residues" evidence="5">
    <location>
        <begin position="654"/>
        <end position="663"/>
    </location>
</feature>
<evidence type="ECO:0000259" key="6">
    <source>
        <dbReference type="PROSITE" id="PS50014"/>
    </source>
</evidence>
<sequence>MDNLNSNQINTQNNTTVEFFLSSEQQRIINELLPKGYSLQFASKPARSKSGSFTKTIAQFGRQNDGQLRNSNGQFAPSSKASKKYGTGKLASQEGYAVPSLSYQGINQAAYPPMQGNGSNQNNNGMNTPQLNSQSSQIQGQYNQIPNLNQSQSQVNQQSGLNQQYSQNNNQLGYQQQQQIQQQAQMNQGVQMNNMQMQQQQMNQGGAMYGQNQNNDYYQMQQQNSSQYQTSDQIRMNQQMQQPDIYNQHLIHMKPTGQRKNTVSKPRKEKKLKQNEKAQKLNKRKSDASLAAKVSKKQRALMAAVGNEEISYGGMHPVEQKKCLHILHSLQKHKSSKPFLKPVDPIKEGCPDYYMVIREPMDLSTVEKNLKAHLYQSPTQFAADIHKIWKNSFIYNNRDSQIYNMTLEMEKYFSRKFKEIETNLYTKTDGRTSTTDIIQALTGFLTQNQKGTKKNKIAGLQPIQVPLTSAPQPTKKTKNPTSKMDIPMTMQEKKNLGQNILLLPPECLRGVWEIVQSDGNQQYDDKILTFDIDALSVRKTRELEQYVKQNMAANNKRLSKKQAKIQEKSMNADQKLIQNSTFGQDDETAATHHETVIVQDMTQSTIQHTQQYQVPMHPSQYQMEQMHTQTIGSYGNGQTEYAQHQHDMNQGMDEQGDINDIDSDSSNISDNDSDSQFN</sequence>
<dbReference type="Pfam" id="PF00439">
    <property type="entry name" value="Bromodomain"/>
    <property type="match status" value="1"/>
</dbReference>
<dbReference type="PRINTS" id="PR00503">
    <property type="entry name" value="BROMODOMAIN"/>
</dbReference>
<feature type="region of interest" description="Disordered" evidence="5">
    <location>
        <begin position="255"/>
        <end position="286"/>
    </location>
</feature>
<feature type="domain" description="Bromo" evidence="6">
    <location>
        <begin position="331"/>
        <end position="403"/>
    </location>
</feature>
<evidence type="ECO:0000256" key="3">
    <source>
        <dbReference type="ARBA" id="ARBA00023163"/>
    </source>
</evidence>
<dbReference type="OrthoDB" id="313135at2759"/>
<dbReference type="RefSeq" id="XP_012655125.1">
    <property type="nucleotide sequence ID" value="XM_012799671.1"/>
</dbReference>
<evidence type="ECO:0000259" key="7">
    <source>
        <dbReference type="PROSITE" id="PS51525"/>
    </source>
</evidence>
<evidence type="ECO:0000256" key="5">
    <source>
        <dbReference type="SAM" id="MobiDB-lite"/>
    </source>
</evidence>
<dbReference type="InterPro" id="IPR027353">
    <property type="entry name" value="NET_dom"/>
</dbReference>
<proteinExistence type="predicted"/>
<keyword evidence="2 4" id="KW-0103">Bromodomain</keyword>
<dbReference type="InterPro" id="IPR036427">
    <property type="entry name" value="Bromodomain-like_sf"/>
</dbReference>
<dbReference type="GeneID" id="24439022"/>
<dbReference type="PROSITE" id="PS51525">
    <property type="entry name" value="NET"/>
    <property type="match status" value="1"/>
</dbReference>
<evidence type="ECO:0000313" key="8">
    <source>
        <dbReference type="EMBL" id="EWS72348.1"/>
    </source>
</evidence>
<keyword evidence="1" id="KW-0805">Transcription regulation</keyword>
<dbReference type="PANTHER" id="PTHR45926">
    <property type="entry name" value="OSJNBA0053K19.4 PROTEIN"/>
    <property type="match status" value="1"/>
</dbReference>
<dbReference type="KEGG" id="tet:TTHERM_000446029"/>
<feature type="domain" description="NET" evidence="7">
    <location>
        <begin position="478"/>
        <end position="558"/>
    </location>
</feature>